<reference evidence="2 3" key="1">
    <citation type="submission" date="2019-03" db="EMBL/GenBank/DDBJ databases">
        <title>Genomic Encyclopedia of Type Strains, Phase IV (KMG-IV): sequencing the most valuable type-strain genomes for metagenomic binning, comparative biology and taxonomic classification.</title>
        <authorList>
            <person name="Goeker M."/>
        </authorList>
    </citation>
    <scope>NUCLEOTIDE SEQUENCE [LARGE SCALE GENOMIC DNA]</scope>
    <source>
        <strain evidence="2 3">DSM 2132</strain>
    </source>
</reference>
<sequence>MSDTLTIPAKDGSGRFAAYVAMPERTPAPAIVAIQEIFGVNAGMRRICDDLAAQGYIAWAPDLFWRIQPGIDLTDQTEAEWQQAFDLFNKFDADKGIEDIAATIAAARRHPKSNGRVGAVGYCLGGLLAYLTAARTDVDASVGYYGVGIHERLGEKDAIGRPLLLHIAEEDGFVDKDAQKQMHDALDPHPLVTLHDYPGVDHAFARPNGTTRNENAAKLADQRTIDFFAEHLR</sequence>
<dbReference type="PANTHER" id="PTHR46623:SF6">
    <property type="entry name" value="ALPHA_BETA-HYDROLASES SUPERFAMILY PROTEIN"/>
    <property type="match status" value="1"/>
</dbReference>
<dbReference type="Gene3D" id="3.40.50.1820">
    <property type="entry name" value="alpha/beta hydrolase"/>
    <property type="match status" value="1"/>
</dbReference>
<dbReference type="GO" id="GO:0016787">
    <property type="term" value="F:hydrolase activity"/>
    <property type="evidence" value="ECO:0007669"/>
    <property type="project" value="InterPro"/>
</dbReference>
<dbReference type="InParanoid" id="A0A4R2PL45"/>
<dbReference type="FunCoup" id="A0A4R2PL45">
    <property type="interactions" value="336"/>
</dbReference>
<keyword evidence="3" id="KW-1185">Reference proteome</keyword>
<proteinExistence type="predicted"/>
<feature type="domain" description="Dienelactone hydrolase" evidence="1">
    <location>
        <begin position="16"/>
        <end position="231"/>
    </location>
</feature>
<dbReference type="Proteomes" id="UP000295399">
    <property type="component" value="Unassembled WGS sequence"/>
</dbReference>
<accession>A0A4R2PL45</accession>
<comment type="caution">
    <text evidence="2">The sequence shown here is derived from an EMBL/GenBank/DDBJ whole genome shotgun (WGS) entry which is preliminary data.</text>
</comment>
<evidence type="ECO:0000313" key="2">
    <source>
        <dbReference type="EMBL" id="TCP36157.1"/>
    </source>
</evidence>
<name>A0A4R2PL45_RHOSA</name>
<dbReference type="RefSeq" id="WP_132707725.1">
    <property type="nucleotide sequence ID" value="NZ_JACIGF010000003.1"/>
</dbReference>
<evidence type="ECO:0000313" key="3">
    <source>
        <dbReference type="Proteomes" id="UP000295399"/>
    </source>
</evidence>
<dbReference type="OrthoDB" id="9771666at2"/>
<dbReference type="SUPFAM" id="SSF53474">
    <property type="entry name" value="alpha/beta-Hydrolases"/>
    <property type="match status" value="1"/>
</dbReference>
<dbReference type="InterPro" id="IPR002925">
    <property type="entry name" value="Dienelactn_hydro"/>
</dbReference>
<evidence type="ECO:0000259" key="1">
    <source>
        <dbReference type="Pfam" id="PF01738"/>
    </source>
</evidence>
<dbReference type="AlphaFoldDB" id="A0A4R2PL45"/>
<dbReference type="PANTHER" id="PTHR46623">
    <property type="entry name" value="CARBOXYMETHYLENEBUTENOLIDASE-RELATED"/>
    <property type="match status" value="1"/>
</dbReference>
<dbReference type="InterPro" id="IPR051049">
    <property type="entry name" value="Dienelactone_hydrolase-like"/>
</dbReference>
<dbReference type="EMBL" id="SLXO01000003">
    <property type="protein sequence ID" value="TCP36157.1"/>
    <property type="molecule type" value="Genomic_DNA"/>
</dbReference>
<organism evidence="2 3">
    <name type="scientific">Rhodothalassium salexigens DSM 2132</name>
    <dbReference type="NCBI Taxonomy" id="1188247"/>
    <lineage>
        <taxon>Bacteria</taxon>
        <taxon>Pseudomonadati</taxon>
        <taxon>Pseudomonadota</taxon>
        <taxon>Alphaproteobacteria</taxon>
        <taxon>Rhodothalassiales</taxon>
        <taxon>Rhodothalassiaceae</taxon>
        <taxon>Rhodothalassium</taxon>
    </lineage>
</organism>
<gene>
    <name evidence="2" type="ORF">EV659_10344</name>
</gene>
<dbReference type="InterPro" id="IPR029058">
    <property type="entry name" value="AB_hydrolase_fold"/>
</dbReference>
<protein>
    <submittedName>
        <fullName evidence="2">Carboxymethylenebutenolidase</fullName>
    </submittedName>
</protein>
<dbReference type="Pfam" id="PF01738">
    <property type="entry name" value="DLH"/>
    <property type="match status" value="1"/>
</dbReference>